<dbReference type="Proteomes" id="UP000315395">
    <property type="component" value="Chromosome"/>
</dbReference>
<dbReference type="Pfam" id="PF13244">
    <property type="entry name" value="MbhD"/>
    <property type="match status" value="1"/>
</dbReference>
<evidence type="ECO:0000256" key="4">
    <source>
        <dbReference type="ARBA" id="ARBA00022475"/>
    </source>
</evidence>
<name>A0A516G6D8_9MICO</name>
<feature type="transmembrane region" description="Helical" evidence="10">
    <location>
        <begin position="917"/>
        <end position="938"/>
    </location>
</feature>
<feature type="domain" description="MrpA C-terminal/MbhE" evidence="15">
    <location>
        <begin position="688"/>
        <end position="766"/>
    </location>
</feature>
<feature type="transmembrane region" description="Helical" evidence="10">
    <location>
        <begin position="203"/>
        <end position="228"/>
    </location>
</feature>
<evidence type="ECO:0000256" key="1">
    <source>
        <dbReference type="ARBA" id="ARBA00004651"/>
    </source>
</evidence>
<feature type="transmembrane region" description="Helical" evidence="10">
    <location>
        <begin position="321"/>
        <end position="344"/>
    </location>
</feature>
<evidence type="ECO:0000256" key="6">
    <source>
        <dbReference type="ARBA" id="ARBA00022989"/>
    </source>
</evidence>
<dbReference type="InterPro" id="IPR042106">
    <property type="entry name" value="Nuo/plastoQ_OxRdtase_6_NuoJ"/>
</dbReference>
<feature type="transmembrane region" description="Helical" evidence="10">
    <location>
        <begin position="606"/>
        <end position="623"/>
    </location>
</feature>
<evidence type="ECO:0000256" key="3">
    <source>
        <dbReference type="ARBA" id="ARBA00022449"/>
    </source>
</evidence>
<dbReference type="Pfam" id="PF04039">
    <property type="entry name" value="MnhB"/>
    <property type="match status" value="1"/>
</dbReference>
<keyword evidence="8 10" id="KW-0472">Membrane</keyword>
<dbReference type="PANTHER" id="PTHR43373:SF1">
    <property type="entry name" value="NA(+)_H(+) ANTIPORTER SUBUNIT A"/>
    <property type="match status" value="1"/>
</dbReference>
<dbReference type="PRINTS" id="PR01434">
    <property type="entry name" value="NADHDHGNASE5"/>
</dbReference>
<organism evidence="16 17">
    <name type="scientific">Ornithinimicrobium ciconiae</name>
    <dbReference type="NCBI Taxonomy" id="2594265"/>
    <lineage>
        <taxon>Bacteria</taxon>
        <taxon>Bacillati</taxon>
        <taxon>Actinomycetota</taxon>
        <taxon>Actinomycetes</taxon>
        <taxon>Micrococcales</taxon>
        <taxon>Ornithinimicrobiaceae</taxon>
        <taxon>Ornithinimicrobium</taxon>
    </lineage>
</organism>
<evidence type="ECO:0000259" key="14">
    <source>
        <dbReference type="Pfam" id="PF13244"/>
    </source>
</evidence>
<feature type="domain" description="Na+/H+ antiporter MnhB subunit-related protein" evidence="13">
    <location>
        <begin position="815"/>
        <end position="938"/>
    </location>
</feature>
<feature type="transmembrane region" description="Helical" evidence="10">
    <location>
        <begin position="131"/>
        <end position="152"/>
    </location>
</feature>
<dbReference type="Pfam" id="PF00662">
    <property type="entry name" value="Proton_antipo_N"/>
    <property type="match status" value="1"/>
</dbReference>
<dbReference type="InterPro" id="IPR001750">
    <property type="entry name" value="ND/Mrp_TM"/>
</dbReference>
<dbReference type="RefSeq" id="WP_143781753.1">
    <property type="nucleotide sequence ID" value="NZ_CP041616.1"/>
</dbReference>
<dbReference type="InterPro" id="IPR001516">
    <property type="entry name" value="Proton_antipo_N"/>
</dbReference>
<feature type="transmembrane region" description="Helical" evidence="10">
    <location>
        <begin position="408"/>
        <end position="435"/>
    </location>
</feature>
<feature type="transmembrane region" description="Helical" evidence="10">
    <location>
        <begin position="752"/>
        <end position="768"/>
    </location>
</feature>
<evidence type="ECO:0000313" key="16">
    <source>
        <dbReference type="EMBL" id="QDO87094.1"/>
    </source>
</evidence>
<evidence type="ECO:0000256" key="8">
    <source>
        <dbReference type="ARBA" id="ARBA00023136"/>
    </source>
</evidence>
<accession>A0A516G6D8</accession>
<feature type="transmembrane region" description="Helical" evidence="10">
    <location>
        <begin position="499"/>
        <end position="526"/>
    </location>
</feature>
<dbReference type="KEGG" id="orz:FNH13_01120"/>
<dbReference type="Pfam" id="PF00361">
    <property type="entry name" value="Proton_antipo_M"/>
    <property type="match status" value="1"/>
</dbReference>
<keyword evidence="4" id="KW-1003">Cell membrane</keyword>
<proteinExistence type="predicted"/>
<feature type="domain" description="NADH:quinone oxidoreductase/Mrp antiporter transmembrane" evidence="11">
    <location>
        <begin position="128"/>
        <end position="411"/>
    </location>
</feature>
<feature type="transmembrane region" description="Helical" evidence="10">
    <location>
        <begin position="630"/>
        <end position="647"/>
    </location>
</feature>
<dbReference type="OrthoDB" id="9811798at2"/>
<dbReference type="NCBIfam" id="NF009284">
    <property type="entry name" value="PRK12644.1"/>
    <property type="match status" value="1"/>
</dbReference>
<feature type="transmembrane region" description="Helical" evidence="10">
    <location>
        <begin position="874"/>
        <end position="897"/>
    </location>
</feature>
<evidence type="ECO:0000256" key="7">
    <source>
        <dbReference type="ARBA" id="ARBA00023065"/>
    </source>
</evidence>
<dbReference type="InterPro" id="IPR046806">
    <property type="entry name" value="MrpA_C/MbhE"/>
</dbReference>
<feature type="transmembrane region" description="Helical" evidence="10">
    <location>
        <begin position="456"/>
        <end position="479"/>
    </location>
</feature>
<evidence type="ECO:0000259" key="11">
    <source>
        <dbReference type="Pfam" id="PF00361"/>
    </source>
</evidence>
<feature type="transmembrane region" description="Helical" evidence="10">
    <location>
        <begin position="818"/>
        <end position="836"/>
    </location>
</feature>
<keyword evidence="6 10" id="KW-1133">Transmembrane helix</keyword>
<dbReference type="Pfam" id="PF20501">
    <property type="entry name" value="MbhE"/>
    <property type="match status" value="1"/>
</dbReference>
<keyword evidence="5 9" id="KW-0812">Transmembrane</keyword>
<feature type="transmembrane region" description="Helical" evidence="10">
    <location>
        <begin position="653"/>
        <end position="672"/>
    </location>
</feature>
<sequence>MLVLVIAHAVAAVLAPTLVRLLGTRAFIPLAAVPAVTAAYAAWQFPQVDSDSPPVESYLWVPPLDLTLTFRMDTLAWLMTLIVSAVGALVLLYCAHYFEDKERSKGLGLFAGSLTAFAGAMLGLVTTDDMLLLYVFWELTTILSYLLIGYVMTSKASVAAAKQALLVTTFGGLAMLVGMVMIGETQGTYLISGILAAPGTGPWITAGVVLLLVGAITKSALVPFHFWLPGAMAAPTPVSAYLHAAAMVKAGIYLVARFAPAYAELEVWRYTVVILGTATLLVGGYRSLRQHDLKLLLAYGTISQLGFITLLVGYGRHGTTIAGLGMLVAHSLFKSCLFLTVGTVEHATGTRDIRRLSGIAKRMPWLAGAAALATLSMAGLPPVLGFAGKEAALHSLMHPEGGWLSFDGVVLAAVAVGSVITFAYSTRFMWGAFAVKDPKLAGDAGQVTTVAHRPEWLLVGVPGLLALTGLALGPAAPFLEDLLARHTDLYPAGDDPAHLVLWSGSITPALVLSVLIWILGALLFLASGPVSSFQRKVQFPLDAGRTYQHFVRGVDRLALEVTGGFQRGSLPSLLAIILLVTVALPVVALAHGAVWPEEVRWFDHPGQVGVAVIVVAAAIATTRARRRFRAVFLVSVTGYGTAMLFLLHGAPDLALTQALVETVTLVVFILVLRRLSGRFPDDPSVLTRRLRAVLGIAVGSVVGLVALAATAARIDEPSAKGLVATAKDYGGGNNIVNVILVDVRAWDTMGELSVVLAAATGVTSLIFLKQDAVIRARRALRQSWRNRTTTSADTGESQRWISAAQQLDPLRRSTIFEVVTRLIFHTIMLWSVYLLFSGHNAPGGGFAAGLVAGLALALRYLAGRGYELRVALPVMPGLLLGGGLFIAAAAAILPMFFASPPLRTWIVDVPLPLIGDVHLVTSLLFDVGVYLVVVGLMLDILRSLGSALDDQMAEEEAR</sequence>
<protein>
    <submittedName>
        <fullName evidence="16">Na+/H+ antiporter subunit A</fullName>
    </submittedName>
</protein>
<dbReference type="GO" id="GO:0005886">
    <property type="term" value="C:plasma membrane"/>
    <property type="evidence" value="ECO:0007669"/>
    <property type="project" value="UniProtKB-SubCell"/>
</dbReference>
<keyword evidence="3" id="KW-0050">Antiport</keyword>
<feature type="transmembrane region" description="Helical" evidence="10">
    <location>
        <begin position="295"/>
        <end position="315"/>
    </location>
</feature>
<keyword evidence="17" id="KW-1185">Reference proteome</keyword>
<feature type="transmembrane region" description="Helical" evidence="10">
    <location>
        <begin position="107"/>
        <end position="125"/>
    </location>
</feature>
<feature type="domain" description="MrpA C-terminal/MbhD" evidence="14">
    <location>
        <begin position="612"/>
        <end position="676"/>
    </location>
</feature>
<dbReference type="Gene3D" id="1.20.120.1200">
    <property type="entry name" value="NADH-ubiquinone/plastoquinone oxidoreductase chain 6, subunit NuoJ"/>
    <property type="match status" value="1"/>
</dbReference>
<dbReference type="AlphaFoldDB" id="A0A516G6D8"/>
<dbReference type="InterPro" id="IPR007182">
    <property type="entry name" value="MnhB"/>
</dbReference>
<feature type="transmembrane region" description="Helical" evidence="10">
    <location>
        <begin position="573"/>
        <end position="594"/>
    </location>
</feature>
<evidence type="ECO:0000259" key="12">
    <source>
        <dbReference type="Pfam" id="PF00662"/>
    </source>
</evidence>
<feature type="transmembrane region" description="Helical" evidence="10">
    <location>
        <begin position="164"/>
        <end position="183"/>
    </location>
</feature>
<comment type="subcellular location">
    <subcellularLocation>
        <location evidence="1">Cell membrane</location>
        <topology evidence="1">Multi-pass membrane protein</topology>
    </subcellularLocation>
    <subcellularLocation>
        <location evidence="9">Membrane</location>
        <topology evidence="9">Multi-pass membrane protein</topology>
    </subcellularLocation>
</comment>
<feature type="transmembrane region" description="Helical" evidence="10">
    <location>
        <begin position="75"/>
        <end position="95"/>
    </location>
</feature>
<gene>
    <name evidence="16" type="ORF">FNH13_01120</name>
</gene>
<dbReference type="EMBL" id="CP041616">
    <property type="protein sequence ID" value="QDO87094.1"/>
    <property type="molecule type" value="Genomic_DNA"/>
</dbReference>
<evidence type="ECO:0000256" key="9">
    <source>
        <dbReference type="RuleBase" id="RU000320"/>
    </source>
</evidence>
<feature type="transmembrane region" description="Helical" evidence="10">
    <location>
        <begin position="267"/>
        <end position="288"/>
    </location>
</feature>
<evidence type="ECO:0000256" key="2">
    <source>
        <dbReference type="ARBA" id="ARBA00022448"/>
    </source>
</evidence>
<dbReference type="InterPro" id="IPR025383">
    <property type="entry name" value="MrpA_C/MbhD"/>
</dbReference>
<evidence type="ECO:0000256" key="5">
    <source>
        <dbReference type="ARBA" id="ARBA00022692"/>
    </source>
</evidence>
<feature type="transmembrane region" description="Helical" evidence="10">
    <location>
        <begin position="692"/>
        <end position="712"/>
    </location>
</feature>
<dbReference type="GO" id="GO:0015297">
    <property type="term" value="F:antiporter activity"/>
    <property type="evidence" value="ECO:0007669"/>
    <property type="project" value="UniProtKB-KW"/>
</dbReference>
<dbReference type="PANTHER" id="PTHR43373">
    <property type="entry name" value="NA(+)/H(+) ANTIPORTER SUBUNIT"/>
    <property type="match status" value="1"/>
</dbReference>
<feature type="transmembrane region" description="Helical" evidence="10">
    <location>
        <begin position="365"/>
        <end position="388"/>
    </location>
</feature>
<keyword evidence="2" id="KW-0813">Transport</keyword>
<feature type="transmembrane region" description="Helical" evidence="10">
    <location>
        <begin position="842"/>
        <end position="862"/>
    </location>
</feature>
<feature type="domain" description="NADH-Ubiquinone oxidoreductase (complex I) chain 5 N-terminal" evidence="12">
    <location>
        <begin position="63"/>
        <end position="102"/>
    </location>
</feature>
<evidence type="ECO:0000259" key="15">
    <source>
        <dbReference type="Pfam" id="PF20501"/>
    </source>
</evidence>
<dbReference type="InterPro" id="IPR050616">
    <property type="entry name" value="CPA3_Na-H_Antiporter_A"/>
</dbReference>
<keyword evidence="7" id="KW-0406">Ion transport</keyword>
<evidence type="ECO:0000256" key="10">
    <source>
        <dbReference type="SAM" id="Phobius"/>
    </source>
</evidence>
<dbReference type="GO" id="GO:0006811">
    <property type="term" value="P:monoatomic ion transport"/>
    <property type="evidence" value="ECO:0007669"/>
    <property type="project" value="UniProtKB-KW"/>
</dbReference>
<reference evidence="16 17" key="1">
    <citation type="submission" date="2019-07" db="EMBL/GenBank/DDBJ databases">
        <title>complete genome sequencing of Ornithinimicrobium sp. H23M54.</title>
        <authorList>
            <person name="Bae J.-W."/>
            <person name="Lee S.-Y."/>
        </authorList>
    </citation>
    <scope>NUCLEOTIDE SEQUENCE [LARGE SCALE GENOMIC DNA]</scope>
    <source>
        <strain evidence="16 17">H23M54</strain>
    </source>
</reference>
<evidence type="ECO:0000313" key="17">
    <source>
        <dbReference type="Proteomes" id="UP000315395"/>
    </source>
</evidence>
<evidence type="ECO:0000259" key="13">
    <source>
        <dbReference type="Pfam" id="PF04039"/>
    </source>
</evidence>